<gene>
    <name evidence="1" type="ORF">SCFA_270008</name>
</gene>
<reference evidence="1" key="1">
    <citation type="submission" date="2019-03" db="EMBL/GenBank/DDBJ databases">
        <authorList>
            <person name="Hao L."/>
        </authorList>
    </citation>
    <scope>NUCLEOTIDE SEQUENCE</scope>
</reference>
<dbReference type="AlphaFoldDB" id="A0A485M0V0"/>
<accession>A0A485M0V0</accession>
<proteinExistence type="predicted"/>
<organism evidence="1">
    <name type="scientific">anaerobic digester metagenome</name>
    <dbReference type="NCBI Taxonomy" id="1263854"/>
    <lineage>
        <taxon>unclassified sequences</taxon>
        <taxon>metagenomes</taxon>
        <taxon>ecological metagenomes</taxon>
    </lineage>
</organism>
<protein>
    <recommendedName>
        <fullName evidence="2">Outer membrane protein beta-barrel domain-containing protein</fullName>
    </recommendedName>
</protein>
<evidence type="ECO:0000313" key="1">
    <source>
        <dbReference type="EMBL" id="VFU14215.1"/>
    </source>
</evidence>
<dbReference type="EMBL" id="CAADRM010000089">
    <property type="protein sequence ID" value="VFU14215.1"/>
    <property type="molecule type" value="Genomic_DNA"/>
</dbReference>
<name>A0A485M0V0_9ZZZZ</name>
<sequence>MKRLLTALTVLLVLVPTLCSAEGYVMVNYGIGGDIDEPSLGVEMGGIFLSRLHPEGGAVSFGLGVSVADTDEDIPATVFSPPAGFDQFIEYNDGNEQEVYVSIGAEMIPALFAVGGIGYSSQDTVLIGRSGDQFFEVDSESDNNVTWMLGMRYIIQGLNVGLGYHSRRGILAGVGVAF</sequence>
<evidence type="ECO:0008006" key="2">
    <source>
        <dbReference type="Google" id="ProtNLM"/>
    </source>
</evidence>